<dbReference type="SUPFAM" id="SSF50814">
    <property type="entry name" value="Lipocalins"/>
    <property type="match status" value="1"/>
</dbReference>
<protein>
    <submittedName>
        <fullName evidence="1">DUF3598 domain-containing protein</fullName>
    </submittedName>
</protein>
<proteinExistence type="predicted"/>
<accession>A0A255YQZ3</accession>
<reference evidence="1 2" key="1">
    <citation type="submission" date="2017-07" db="EMBL/GenBank/DDBJ databases">
        <title>Niveispirillum cyanobacteriorum sp. nov., isolated from cyanobacterial aggregates in a eutrophic lake.</title>
        <authorList>
            <person name="Cai H."/>
        </authorList>
    </citation>
    <scope>NUCLEOTIDE SEQUENCE [LARGE SCALE GENOMIC DNA]</scope>
    <source>
        <strain evidence="2">TH1-14</strain>
    </source>
</reference>
<gene>
    <name evidence="1" type="ORF">CHU95_21080</name>
</gene>
<organism evidence="1 2">
    <name type="scientific">Niveispirillum lacus</name>
    <dbReference type="NCBI Taxonomy" id="1981099"/>
    <lineage>
        <taxon>Bacteria</taxon>
        <taxon>Pseudomonadati</taxon>
        <taxon>Pseudomonadota</taxon>
        <taxon>Alphaproteobacteria</taxon>
        <taxon>Rhodospirillales</taxon>
        <taxon>Azospirillaceae</taxon>
        <taxon>Niveispirillum</taxon>
    </lineage>
</organism>
<comment type="caution">
    <text evidence="1">The sequence shown here is derived from an EMBL/GenBank/DDBJ whole genome shotgun (WGS) entry which is preliminary data.</text>
</comment>
<evidence type="ECO:0000313" key="1">
    <source>
        <dbReference type="EMBL" id="OYQ31633.1"/>
    </source>
</evidence>
<dbReference type="InterPro" id="IPR012674">
    <property type="entry name" value="Calycin"/>
</dbReference>
<dbReference type="OrthoDB" id="457594at2"/>
<evidence type="ECO:0000313" key="2">
    <source>
        <dbReference type="Proteomes" id="UP000216998"/>
    </source>
</evidence>
<dbReference type="RefSeq" id="WP_094458315.1">
    <property type="nucleotide sequence ID" value="NZ_NOXU01000032.1"/>
</dbReference>
<dbReference type="AlphaFoldDB" id="A0A255YQZ3"/>
<keyword evidence="2" id="KW-1185">Reference proteome</keyword>
<dbReference type="EMBL" id="NOXU01000032">
    <property type="protein sequence ID" value="OYQ31633.1"/>
    <property type="molecule type" value="Genomic_DNA"/>
</dbReference>
<dbReference type="Proteomes" id="UP000216998">
    <property type="component" value="Unassembled WGS sequence"/>
</dbReference>
<sequence>MEDIRTGMPVLARHAGEWVGVYTHVDADNNLIDRHRSHLTCTFPTEGPHAYHQTNVYTWDDGRQETHLFPATYRAGRIFWDTDRIQGHAWEVDPRTVCLYWERLNMPGWYLYEMIQLSDCGNHRGRTWHWFENDQLVRRTCIKETRLK</sequence>
<name>A0A255YQZ3_9PROT</name>
<dbReference type="Gene3D" id="2.40.128.20">
    <property type="match status" value="1"/>
</dbReference>